<evidence type="ECO:0000313" key="1">
    <source>
        <dbReference type="EMBL" id="CAF3122057.1"/>
    </source>
</evidence>
<dbReference type="Proteomes" id="UP000663825">
    <property type="component" value="Unassembled WGS sequence"/>
</dbReference>
<sequence length="61" mass="6874">NNYTFAPLASTDRSTSSIAGGISSRSIFTFSQRLLQLIDYYRHVVIESTPELCISNYILNK</sequence>
<comment type="caution">
    <text evidence="1">The sequence shown here is derived from an EMBL/GenBank/DDBJ whole genome shotgun (WGS) entry which is preliminary data.</text>
</comment>
<dbReference type="Proteomes" id="UP000663833">
    <property type="component" value="Unassembled WGS sequence"/>
</dbReference>
<gene>
    <name evidence="3" type="ORF">HFQ381_LOCUS32400</name>
    <name evidence="2" type="ORF">LUA448_LOCUS4658</name>
    <name evidence="1" type="ORF">TIS948_LOCUS8046</name>
</gene>
<dbReference type="Proteomes" id="UP000663851">
    <property type="component" value="Unassembled WGS sequence"/>
</dbReference>
<evidence type="ECO:0000313" key="3">
    <source>
        <dbReference type="EMBL" id="CAF4578664.1"/>
    </source>
</evidence>
<dbReference type="EMBL" id="CAJOBO010007870">
    <property type="protein sequence ID" value="CAF4578664.1"/>
    <property type="molecule type" value="Genomic_DNA"/>
</dbReference>
<dbReference type="EMBL" id="CAJNYD010000346">
    <property type="protein sequence ID" value="CAF3247986.1"/>
    <property type="molecule type" value="Genomic_DNA"/>
</dbReference>
<evidence type="ECO:0000313" key="4">
    <source>
        <dbReference type="Proteomes" id="UP000663825"/>
    </source>
</evidence>
<feature type="non-terminal residue" evidence="1">
    <location>
        <position position="1"/>
    </location>
</feature>
<reference evidence="1" key="1">
    <citation type="submission" date="2021-02" db="EMBL/GenBank/DDBJ databases">
        <authorList>
            <person name="Nowell W R."/>
        </authorList>
    </citation>
    <scope>NUCLEOTIDE SEQUENCE</scope>
</reference>
<name>A0A817NRY4_9BILA</name>
<organism evidence="1 4">
    <name type="scientific">Rotaria socialis</name>
    <dbReference type="NCBI Taxonomy" id="392032"/>
    <lineage>
        <taxon>Eukaryota</taxon>
        <taxon>Metazoa</taxon>
        <taxon>Spiralia</taxon>
        <taxon>Gnathifera</taxon>
        <taxon>Rotifera</taxon>
        <taxon>Eurotatoria</taxon>
        <taxon>Bdelloidea</taxon>
        <taxon>Philodinida</taxon>
        <taxon>Philodinidae</taxon>
        <taxon>Rotaria</taxon>
    </lineage>
</organism>
<accession>A0A817NRY4</accession>
<dbReference type="EMBL" id="CAJNXB010001007">
    <property type="protein sequence ID" value="CAF3122057.1"/>
    <property type="molecule type" value="Genomic_DNA"/>
</dbReference>
<proteinExistence type="predicted"/>
<evidence type="ECO:0000313" key="2">
    <source>
        <dbReference type="EMBL" id="CAF3247986.1"/>
    </source>
</evidence>
<protein>
    <submittedName>
        <fullName evidence="1">Uncharacterized protein</fullName>
    </submittedName>
</protein>
<dbReference type="AlphaFoldDB" id="A0A817NRY4"/>